<protein>
    <recommendedName>
        <fullName evidence="3">Chromosome partitioning protein ParB</fullName>
    </recommendedName>
</protein>
<evidence type="ECO:0008006" key="3">
    <source>
        <dbReference type="Google" id="ProtNLM"/>
    </source>
</evidence>
<evidence type="ECO:0000256" key="1">
    <source>
        <dbReference type="SAM" id="MobiDB-lite"/>
    </source>
</evidence>
<proteinExistence type="predicted"/>
<feature type="region of interest" description="Disordered" evidence="1">
    <location>
        <begin position="1"/>
        <end position="28"/>
    </location>
</feature>
<gene>
    <name evidence="2" type="ORF">ABEG18_07780</name>
</gene>
<dbReference type="AlphaFoldDB" id="A0AAU7JK68"/>
<dbReference type="EMBL" id="CP157484">
    <property type="protein sequence ID" value="XBO40653.1"/>
    <property type="molecule type" value="Genomic_DNA"/>
</dbReference>
<name>A0AAU7JK68_9HYPH</name>
<dbReference type="RefSeq" id="WP_406857507.1">
    <property type="nucleotide sequence ID" value="NZ_CP157484.1"/>
</dbReference>
<accession>A0AAU7JK68</accession>
<sequence>MPAHQAQPRVPEKQAPSNPRRASDVDKYSPIGIPAVAAATAQLRSAQIDEALRAAGFRKDIPAVLRDDDETA</sequence>
<evidence type="ECO:0000313" key="2">
    <source>
        <dbReference type="EMBL" id="XBO40653.1"/>
    </source>
</evidence>
<reference evidence="2" key="1">
    <citation type="submission" date="2024-05" db="EMBL/GenBank/DDBJ databases">
        <authorList>
            <person name="Kim S."/>
            <person name="Heo J."/>
            <person name="Choi H."/>
            <person name="Choi Y."/>
            <person name="Kwon S.-W."/>
            <person name="Kim Y."/>
        </authorList>
    </citation>
    <scope>NUCLEOTIDE SEQUENCE</scope>
    <source>
        <strain evidence="2">KACC 23698</strain>
    </source>
</reference>
<organism evidence="2">
    <name type="scientific">Alsobacter sp. KACC 23698</name>
    <dbReference type="NCBI Taxonomy" id="3149229"/>
    <lineage>
        <taxon>Bacteria</taxon>
        <taxon>Pseudomonadati</taxon>
        <taxon>Pseudomonadota</taxon>
        <taxon>Alphaproteobacteria</taxon>
        <taxon>Hyphomicrobiales</taxon>
        <taxon>Alsobacteraceae</taxon>
        <taxon>Alsobacter</taxon>
    </lineage>
</organism>